<sequence length="142" mass="16466">MRYQINTLHRGRFIWILLGSLFFVGYLLSLTTLQEIYKILILLFCIPVIMWSAVRFSKNSSTWEIIDNKIVINIFGKEILLPIDSIAYIKNHIRSGGNLVVFHKKGKSGATRIWRNKIFANNDQFDQLISHLKELGIEIMIG</sequence>
<name>A0ABW3RM42_9SPHI</name>
<keyword evidence="1" id="KW-0472">Membrane</keyword>
<dbReference type="RefSeq" id="WP_380896494.1">
    <property type="nucleotide sequence ID" value="NZ_JBHTKY010000014.1"/>
</dbReference>
<keyword evidence="3" id="KW-1185">Reference proteome</keyword>
<evidence type="ECO:0000313" key="2">
    <source>
        <dbReference type="EMBL" id="MFD1166083.1"/>
    </source>
</evidence>
<gene>
    <name evidence="2" type="ORF">ACFQ2C_10750</name>
</gene>
<evidence type="ECO:0000313" key="3">
    <source>
        <dbReference type="Proteomes" id="UP001597205"/>
    </source>
</evidence>
<feature type="transmembrane region" description="Helical" evidence="1">
    <location>
        <begin position="12"/>
        <end position="30"/>
    </location>
</feature>
<comment type="caution">
    <text evidence="2">The sequence shown here is derived from an EMBL/GenBank/DDBJ whole genome shotgun (WGS) entry which is preliminary data.</text>
</comment>
<evidence type="ECO:0008006" key="4">
    <source>
        <dbReference type="Google" id="ProtNLM"/>
    </source>
</evidence>
<proteinExistence type="predicted"/>
<accession>A0ABW3RM42</accession>
<protein>
    <recommendedName>
        <fullName evidence="4">PH domain-containing protein</fullName>
    </recommendedName>
</protein>
<reference evidence="3" key="1">
    <citation type="journal article" date="2019" name="Int. J. Syst. Evol. Microbiol.">
        <title>The Global Catalogue of Microorganisms (GCM) 10K type strain sequencing project: providing services to taxonomists for standard genome sequencing and annotation.</title>
        <authorList>
            <consortium name="The Broad Institute Genomics Platform"/>
            <consortium name="The Broad Institute Genome Sequencing Center for Infectious Disease"/>
            <person name="Wu L."/>
            <person name="Ma J."/>
        </authorList>
    </citation>
    <scope>NUCLEOTIDE SEQUENCE [LARGE SCALE GENOMIC DNA]</scope>
    <source>
        <strain evidence="3">CCUG 52468</strain>
    </source>
</reference>
<evidence type="ECO:0000256" key="1">
    <source>
        <dbReference type="SAM" id="Phobius"/>
    </source>
</evidence>
<feature type="transmembrane region" description="Helical" evidence="1">
    <location>
        <begin position="36"/>
        <end position="54"/>
    </location>
</feature>
<organism evidence="2 3">
    <name type="scientific">Sphingobacterium daejeonense</name>
    <dbReference type="NCBI Taxonomy" id="371142"/>
    <lineage>
        <taxon>Bacteria</taxon>
        <taxon>Pseudomonadati</taxon>
        <taxon>Bacteroidota</taxon>
        <taxon>Sphingobacteriia</taxon>
        <taxon>Sphingobacteriales</taxon>
        <taxon>Sphingobacteriaceae</taxon>
        <taxon>Sphingobacterium</taxon>
    </lineage>
</organism>
<keyword evidence="1" id="KW-0812">Transmembrane</keyword>
<keyword evidence="1" id="KW-1133">Transmembrane helix</keyword>
<dbReference type="EMBL" id="JBHTKY010000014">
    <property type="protein sequence ID" value="MFD1166083.1"/>
    <property type="molecule type" value="Genomic_DNA"/>
</dbReference>
<dbReference type="Proteomes" id="UP001597205">
    <property type="component" value="Unassembled WGS sequence"/>
</dbReference>